<proteinExistence type="predicted"/>
<reference evidence="2" key="1">
    <citation type="submission" date="2022-11" db="UniProtKB">
        <authorList>
            <consortium name="WormBaseParasite"/>
        </authorList>
    </citation>
    <scope>IDENTIFICATION</scope>
</reference>
<organism evidence="1 2">
    <name type="scientific">Panagrolaimus sp. JU765</name>
    <dbReference type="NCBI Taxonomy" id="591449"/>
    <lineage>
        <taxon>Eukaryota</taxon>
        <taxon>Metazoa</taxon>
        <taxon>Ecdysozoa</taxon>
        <taxon>Nematoda</taxon>
        <taxon>Chromadorea</taxon>
        <taxon>Rhabditida</taxon>
        <taxon>Tylenchina</taxon>
        <taxon>Panagrolaimomorpha</taxon>
        <taxon>Panagrolaimoidea</taxon>
        <taxon>Panagrolaimidae</taxon>
        <taxon>Panagrolaimus</taxon>
    </lineage>
</organism>
<dbReference type="Proteomes" id="UP000887576">
    <property type="component" value="Unplaced"/>
</dbReference>
<sequence length="311" mass="35577">MWRCLLLTIYFFVFTNADNLECPPGTIRLSNSILCFSFNSELTDFFGAESQCILQNGHLAYIDSAITNVGIGNNAPNSTWDQYWIGAHVVKKVTNDAIVKIWGWIGSNRYVDFEDWYYNEPSPNNDCAVVKISDFTWVSRNCTEKKPFVCSIPIRINFCDDGWTHLTETNSCYKVFYEKIWDEAHLICQSKNSHLASIHSKTENEFLVGLAKSGHPVIRQNTTWIGLHTNGADNDTRLFQWTDGSKMDFTNWGPGQPDIWPDIVQKCGHLVSDAMIEFPSFPAGQWDNYDCKTQLRNFVCKKNANTMAVRF</sequence>
<dbReference type="WBParaSite" id="JU765_v2.g8661.t1">
    <property type="protein sequence ID" value="JU765_v2.g8661.t1"/>
    <property type="gene ID" value="JU765_v2.g8661"/>
</dbReference>
<evidence type="ECO:0000313" key="1">
    <source>
        <dbReference type="Proteomes" id="UP000887576"/>
    </source>
</evidence>
<accession>A0AC34RNS3</accession>
<name>A0AC34RNS3_9BILA</name>
<evidence type="ECO:0000313" key="2">
    <source>
        <dbReference type="WBParaSite" id="JU765_v2.g8661.t1"/>
    </source>
</evidence>
<protein>
    <submittedName>
        <fullName evidence="2">C-type lectin domain-containing protein</fullName>
    </submittedName>
</protein>